<dbReference type="PANTHER" id="PTHR37422:SF21">
    <property type="entry name" value="EXOQ-LIKE PROTEIN"/>
    <property type="match status" value="1"/>
</dbReference>
<dbReference type="PANTHER" id="PTHR37422">
    <property type="entry name" value="TEICHURONIC ACID BIOSYNTHESIS PROTEIN TUAE"/>
    <property type="match status" value="1"/>
</dbReference>
<feature type="transmembrane region" description="Helical" evidence="5">
    <location>
        <begin position="62"/>
        <end position="81"/>
    </location>
</feature>
<dbReference type="AlphaFoldDB" id="A0A497YQI9"/>
<dbReference type="RefSeq" id="WP_135449580.1">
    <property type="nucleotide sequence ID" value="NZ_QBEW01000068.1"/>
</dbReference>
<dbReference type="GO" id="GO:0016020">
    <property type="term" value="C:membrane"/>
    <property type="evidence" value="ECO:0007669"/>
    <property type="project" value="UniProtKB-SubCell"/>
</dbReference>
<name>A0A497YQI9_9BACL</name>
<dbReference type="Proteomes" id="UP000280791">
    <property type="component" value="Unassembled WGS sequence"/>
</dbReference>
<keyword evidence="3 5" id="KW-1133">Transmembrane helix</keyword>
<feature type="domain" description="O-antigen ligase-related" evidence="6">
    <location>
        <begin position="195"/>
        <end position="326"/>
    </location>
</feature>
<feature type="transmembrane region" description="Helical" evidence="5">
    <location>
        <begin position="164"/>
        <end position="181"/>
    </location>
</feature>
<evidence type="ECO:0000259" key="6">
    <source>
        <dbReference type="Pfam" id="PF04932"/>
    </source>
</evidence>
<feature type="transmembrane region" description="Helical" evidence="5">
    <location>
        <begin position="350"/>
        <end position="371"/>
    </location>
</feature>
<dbReference type="Pfam" id="PF04932">
    <property type="entry name" value="Wzy_C"/>
    <property type="match status" value="1"/>
</dbReference>
<reference evidence="7 8" key="1">
    <citation type="submission" date="2018-10" db="EMBL/GenBank/DDBJ databases">
        <title>Genomic Encyclopedia of Type Strains, Phase IV (KMG-IV): sequencing the most valuable type-strain genomes for metagenomic binning, comparative biology and taxonomic classification.</title>
        <authorList>
            <person name="Goeker M."/>
        </authorList>
    </citation>
    <scope>NUCLEOTIDE SEQUENCE [LARGE SCALE GENOMIC DNA]</scope>
    <source>
        <strain evidence="7 8">DSM 20549</strain>
    </source>
</reference>
<dbReference type="InterPro" id="IPR051533">
    <property type="entry name" value="WaaL-like"/>
</dbReference>
<evidence type="ECO:0000256" key="3">
    <source>
        <dbReference type="ARBA" id="ARBA00022989"/>
    </source>
</evidence>
<keyword evidence="4 5" id="KW-0472">Membrane</keyword>
<feature type="transmembrane region" description="Helical" evidence="5">
    <location>
        <begin position="93"/>
        <end position="113"/>
    </location>
</feature>
<evidence type="ECO:0000256" key="1">
    <source>
        <dbReference type="ARBA" id="ARBA00004141"/>
    </source>
</evidence>
<dbReference type="EMBL" id="RCCP01000001">
    <property type="protein sequence ID" value="RLJ90593.1"/>
    <property type="molecule type" value="Genomic_DNA"/>
</dbReference>
<keyword evidence="8" id="KW-1185">Reference proteome</keyword>
<comment type="caution">
    <text evidence="7">The sequence shown here is derived from an EMBL/GenBank/DDBJ whole genome shotgun (WGS) entry which is preliminary data.</text>
</comment>
<comment type="subcellular location">
    <subcellularLocation>
        <location evidence="1">Membrane</location>
        <topology evidence="1">Multi-pass membrane protein</topology>
    </subcellularLocation>
</comment>
<proteinExistence type="predicted"/>
<dbReference type="OrthoDB" id="9796592at2"/>
<feature type="transmembrane region" description="Helical" evidence="5">
    <location>
        <begin position="16"/>
        <end position="33"/>
    </location>
</feature>
<gene>
    <name evidence="7" type="ORF">DFR62_0737</name>
</gene>
<evidence type="ECO:0000256" key="4">
    <source>
        <dbReference type="ARBA" id="ARBA00023136"/>
    </source>
</evidence>
<dbReference type="InterPro" id="IPR007016">
    <property type="entry name" value="O-antigen_ligase-rel_domated"/>
</dbReference>
<feature type="transmembrane region" description="Helical" evidence="5">
    <location>
        <begin position="236"/>
        <end position="254"/>
    </location>
</feature>
<evidence type="ECO:0000256" key="2">
    <source>
        <dbReference type="ARBA" id="ARBA00022692"/>
    </source>
</evidence>
<feature type="transmembrane region" description="Helical" evidence="5">
    <location>
        <begin position="319"/>
        <end position="338"/>
    </location>
</feature>
<keyword evidence="2 5" id="KW-0812">Transmembrane</keyword>
<organism evidence="7 8">
    <name type="scientific">Planococcus citreus</name>
    <dbReference type="NCBI Taxonomy" id="1373"/>
    <lineage>
        <taxon>Bacteria</taxon>
        <taxon>Bacillati</taxon>
        <taxon>Bacillota</taxon>
        <taxon>Bacilli</taxon>
        <taxon>Bacillales</taxon>
        <taxon>Caryophanaceae</taxon>
        <taxon>Planococcus</taxon>
    </lineage>
</organism>
<evidence type="ECO:0000313" key="8">
    <source>
        <dbReference type="Proteomes" id="UP000280791"/>
    </source>
</evidence>
<sequence>MRNPDTLMPQKQASSFYLWLVFLIMASSSIVLIEPAPVDFGLIFLLVAGILFQRLRFSYANLTPALLFLYLFVVASLISMFELPHTLLGVRDFAITFYLILSWFLYIGIIEMYGQKAVKILFYGYTLAAVFSAAIGILTFFGIIPWQEILMKFSRVKGLFKDPNVFGPFLIPIALYAYSLIEQPKGKQKVIWPAILAILIFGIFLSFSRAAWGNMVLSLFLYTGLRFLLEPSMKVIGKFLLTLVLLFGIFNYVLSIPLVNEMFYERFEYQYYDDDRFSNQATAVGVGASNPLGIGPGQYEETIGYATHNSFLRVLSENGLVGFIGYTGFLLTTLYRSLRIVLVTKSPLSIVIFASAVGLLFNGIVVDTLHWRHFWFIYALPWAFPLPKK</sequence>
<protein>
    <recommendedName>
        <fullName evidence="6">O-antigen ligase-related domain-containing protein</fullName>
    </recommendedName>
</protein>
<feature type="transmembrane region" description="Helical" evidence="5">
    <location>
        <begin position="120"/>
        <end position="144"/>
    </location>
</feature>
<feature type="transmembrane region" description="Helical" evidence="5">
    <location>
        <begin position="39"/>
        <end position="55"/>
    </location>
</feature>
<feature type="transmembrane region" description="Helical" evidence="5">
    <location>
        <begin position="212"/>
        <end position="229"/>
    </location>
</feature>
<evidence type="ECO:0000256" key="5">
    <source>
        <dbReference type="SAM" id="Phobius"/>
    </source>
</evidence>
<feature type="transmembrane region" description="Helical" evidence="5">
    <location>
        <begin position="190"/>
        <end position="206"/>
    </location>
</feature>
<accession>A0A497YQI9</accession>
<evidence type="ECO:0000313" key="7">
    <source>
        <dbReference type="EMBL" id="RLJ90593.1"/>
    </source>
</evidence>